<dbReference type="Proteomes" id="UP000277300">
    <property type="component" value="Unassembled WGS sequence"/>
</dbReference>
<keyword evidence="3 5" id="KW-0862">Zinc</keyword>
<evidence type="ECO:0000256" key="3">
    <source>
        <dbReference type="ARBA" id="ARBA00022833"/>
    </source>
</evidence>
<dbReference type="GO" id="GO:0016616">
    <property type="term" value="F:oxidoreductase activity, acting on the CH-OH group of donors, NAD or NADP as acceptor"/>
    <property type="evidence" value="ECO:0007669"/>
    <property type="project" value="InterPro"/>
</dbReference>
<sequence>MFLESNSRLSTQRKKVGLQSSDLIIAVDFTESNLWKGKQTFEGRSLHYIDRTGRVRNPYQTVISAITRVFELFDDDDAIPAYGFGGHPERALSDRYFPFVEGRGCELDEVLQRYFEIASTMELSATASFVPVIHQAVKVAKKTRRYHILIIISNGHIDDPAMARQAIVEASEYPISIVMVGVGDGPWGMMREFDDQLPERQFDNFQFVNYNTVPRGNLDNPDGGFAMQALMEIPAKAKQHSYQLDRHEALLRDSQQIDHFQICLIQSTSPTPSTTLATMFAAPRTVNTYAAYEKAGELKPWQYTTRHLGDEDVEIKISHCGICGSDIHTMDSGWGPTQYPVVVGHEIVGEVTAAGPKVTNMAVGDRVGVGAQVWACRNKDADKPCDDCADKVESYCNRAVLTYNAKYEDGENAYGGYADYVRVSSAFAFKIPENIPSDVAAPLLCAGATVFSPLKHENVKAGDRVGVIGIGGLGHLAIQFIRALGAVPVAFSRSANKRQQILDLGAAEFYNLSDPEDAKKAASSVHTLILTADAKDMPYNQYLGLLRKRGTLVMLGIPNDEIKFLPMFVVGRGIRVVGSLIGSIEDIEDMLKLASEKNVRPIIQKLPMAKVNEGITIMREGRARYRVVLEN</sequence>
<feature type="domain" description="VWFA" evidence="6">
    <location>
        <begin position="20"/>
        <end position="212"/>
    </location>
</feature>
<organism evidence="8 9">
    <name type="scientific">Phytophthora kernoviae</name>
    <dbReference type="NCBI Taxonomy" id="325452"/>
    <lineage>
        <taxon>Eukaryota</taxon>
        <taxon>Sar</taxon>
        <taxon>Stramenopiles</taxon>
        <taxon>Oomycota</taxon>
        <taxon>Peronosporomycetes</taxon>
        <taxon>Peronosporales</taxon>
        <taxon>Peronosporaceae</taxon>
        <taxon>Phytophthora</taxon>
    </lineage>
</organism>
<comment type="caution">
    <text evidence="8">The sequence shown here is derived from an EMBL/GenBank/DDBJ whole genome shotgun (WGS) entry which is preliminary data.</text>
</comment>
<dbReference type="Gene3D" id="3.40.50.720">
    <property type="entry name" value="NAD(P)-binding Rossmann-like Domain"/>
    <property type="match status" value="1"/>
</dbReference>
<evidence type="ECO:0000313" key="9">
    <source>
        <dbReference type="Proteomes" id="UP000277300"/>
    </source>
</evidence>
<keyword evidence="2 5" id="KW-0479">Metal-binding</keyword>
<dbReference type="OrthoDB" id="1879366at2759"/>
<dbReference type="SUPFAM" id="SSF51735">
    <property type="entry name" value="NAD(P)-binding Rossmann-fold domains"/>
    <property type="match status" value="1"/>
</dbReference>
<evidence type="ECO:0000313" key="8">
    <source>
        <dbReference type="EMBL" id="RLN57595.1"/>
    </source>
</evidence>
<dbReference type="SMART" id="SM00327">
    <property type="entry name" value="VWA"/>
    <property type="match status" value="1"/>
</dbReference>
<dbReference type="InterPro" id="IPR011032">
    <property type="entry name" value="GroES-like_sf"/>
</dbReference>
<dbReference type="InterPro" id="IPR013154">
    <property type="entry name" value="ADH-like_N"/>
</dbReference>
<dbReference type="CDD" id="cd05283">
    <property type="entry name" value="CAD1"/>
    <property type="match status" value="1"/>
</dbReference>
<dbReference type="FunFam" id="3.90.180.10:FF:000014">
    <property type="entry name" value="Cinnamyl alcohol dehydrogenase 2"/>
    <property type="match status" value="1"/>
</dbReference>
<evidence type="ECO:0000256" key="1">
    <source>
        <dbReference type="ARBA" id="ARBA00001947"/>
    </source>
</evidence>
<dbReference type="PROSITE" id="PS00059">
    <property type="entry name" value="ADH_ZINC"/>
    <property type="match status" value="1"/>
</dbReference>
<evidence type="ECO:0000259" key="6">
    <source>
        <dbReference type="SMART" id="SM00327"/>
    </source>
</evidence>
<dbReference type="FunFam" id="3.40.50.720:FF:000022">
    <property type="entry name" value="Cinnamyl alcohol dehydrogenase"/>
    <property type="match status" value="1"/>
</dbReference>
<dbReference type="AlphaFoldDB" id="A0A3F2RIE9"/>
<accession>A0A3F2RIE9</accession>
<dbReference type="EMBL" id="MBDO02000301">
    <property type="protein sequence ID" value="RLN57595.1"/>
    <property type="molecule type" value="Genomic_DNA"/>
</dbReference>
<protein>
    <recommendedName>
        <fullName evidence="10">Enoyl reductase (ER) domain-containing protein</fullName>
    </recommendedName>
</protein>
<name>A0A3F2RIE9_9STRA</name>
<evidence type="ECO:0000256" key="2">
    <source>
        <dbReference type="ARBA" id="ARBA00022723"/>
    </source>
</evidence>
<dbReference type="InterPro" id="IPR013149">
    <property type="entry name" value="ADH-like_C"/>
</dbReference>
<dbReference type="InterPro" id="IPR020843">
    <property type="entry name" value="ER"/>
</dbReference>
<gene>
    <name evidence="8" type="ORF">BBP00_00007430</name>
</gene>
<dbReference type="GO" id="GO:0008270">
    <property type="term" value="F:zinc ion binding"/>
    <property type="evidence" value="ECO:0007669"/>
    <property type="project" value="InterPro"/>
</dbReference>
<dbReference type="SMART" id="SM00829">
    <property type="entry name" value="PKS_ER"/>
    <property type="match status" value="1"/>
</dbReference>
<keyword evidence="4" id="KW-0560">Oxidoreductase</keyword>
<dbReference type="InterPro" id="IPR036465">
    <property type="entry name" value="vWFA_dom_sf"/>
</dbReference>
<dbReference type="Pfam" id="PF08240">
    <property type="entry name" value="ADH_N"/>
    <property type="match status" value="1"/>
</dbReference>
<dbReference type="SUPFAM" id="SSF50129">
    <property type="entry name" value="GroES-like"/>
    <property type="match status" value="1"/>
</dbReference>
<dbReference type="InterPro" id="IPR010734">
    <property type="entry name" value="Copine_C"/>
</dbReference>
<evidence type="ECO:0008006" key="10">
    <source>
        <dbReference type="Google" id="ProtNLM"/>
    </source>
</evidence>
<comment type="similarity">
    <text evidence="5">Belongs to the zinc-containing alcohol dehydrogenase family.</text>
</comment>
<evidence type="ECO:0000259" key="7">
    <source>
        <dbReference type="SMART" id="SM00829"/>
    </source>
</evidence>
<dbReference type="InterPro" id="IPR047109">
    <property type="entry name" value="CAD-like"/>
</dbReference>
<evidence type="ECO:0000256" key="4">
    <source>
        <dbReference type="ARBA" id="ARBA00023002"/>
    </source>
</evidence>
<dbReference type="PANTHER" id="PTHR42683">
    <property type="entry name" value="ALDEHYDE REDUCTASE"/>
    <property type="match status" value="1"/>
</dbReference>
<evidence type="ECO:0000256" key="5">
    <source>
        <dbReference type="RuleBase" id="RU361277"/>
    </source>
</evidence>
<feature type="domain" description="Enoyl reductase (ER)" evidence="7">
    <location>
        <begin position="296"/>
        <end position="629"/>
    </location>
</feature>
<dbReference type="Pfam" id="PF00107">
    <property type="entry name" value="ADH_zinc_N"/>
    <property type="match status" value="1"/>
</dbReference>
<reference evidence="8 9" key="1">
    <citation type="submission" date="2018-07" db="EMBL/GenBank/DDBJ databases">
        <title>Genome sequencing of oomycete isolates from Chile give support for New Zealand origin for Phytophthora kernoviae and make available the first Nothophytophthora sp. genome.</title>
        <authorList>
            <person name="Studholme D.J."/>
            <person name="Sanfuentes E."/>
            <person name="Panda P."/>
            <person name="Hill R."/>
            <person name="Sambles C."/>
            <person name="Grant M."/>
            <person name="Williams N.M."/>
            <person name="Mcdougal R.L."/>
        </authorList>
    </citation>
    <scope>NUCLEOTIDE SEQUENCE [LARGE SCALE GENOMIC DNA]</scope>
    <source>
        <strain evidence="8">Chile6</strain>
    </source>
</reference>
<proteinExistence type="inferred from homology"/>
<dbReference type="Pfam" id="PF07002">
    <property type="entry name" value="Copine"/>
    <property type="match status" value="1"/>
</dbReference>
<dbReference type="SUPFAM" id="SSF53300">
    <property type="entry name" value="vWA-like"/>
    <property type="match status" value="1"/>
</dbReference>
<dbReference type="Gene3D" id="3.90.180.10">
    <property type="entry name" value="Medium-chain alcohol dehydrogenases, catalytic domain"/>
    <property type="match status" value="1"/>
</dbReference>
<comment type="cofactor">
    <cofactor evidence="1 5">
        <name>Zn(2+)</name>
        <dbReference type="ChEBI" id="CHEBI:29105"/>
    </cofactor>
</comment>
<dbReference type="InterPro" id="IPR002035">
    <property type="entry name" value="VWF_A"/>
</dbReference>
<dbReference type="InterPro" id="IPR002328">
    <property type="entry name" value="ADH_Zn_CS"/>
</dbReference>
<dbReference type="InterPro" id="IPR036291">
    <property type="entry name" value="NAD(P)-bd_dom_sf"/>
</dbReference>